<protein>
    <submittedName>
        <fullName evidence="3">Uncharacterized protein LOC120260444 isoform X1</fullName>
    </submittedName>
</protein>
<organism evidence="2 3">
    <name type="scientific">Dioscorea cayennensis subsp. rotundata</name>
    <name type="common">White Guinea yam</name>
    <name type="synonym">Dioscorea rotundata</name>
    <dbReference type="NCBI Taxonomy" id="55577"/>
    <lineage>
        <taxon>Eukaryota</taxon>
        <taxon>Viridiplantae</taxon>
        <taxon>Streptophyta</taxon>
        <taxon>Embryophyta</taxon>
        <taxon>Tracheophyta</taxon>
        <taxon>Spermatophyta</taxon>
        <taxon>Magnoliopsida</taxon>
        <taxon>Liliopsida</taxon>
        <taxon>Dioscoreales</taxon>
        <taxon>Dioscoreaceae</taxon>
        <taxon>Dioscorea</taxon>
    </lineage>
</organism>
<feature type="domain" description="25S rRNA (uridine-N(3))-methyltransferase BMT5-like" evidence="1">
    <location>
        <begin position="26"/>
        <end position="191"/>
    </location>
</feature>
<proteinExistence type="predicted"/>
<dbReference type="AlphaFoldDB" id="A0AB40B977"/>
<gene>
    <name evidence="3" type="primary">LOC120260444</name>
</gene>
<dbReference type="GeneID" id="120260444"/>
<reference evidence="3" key="1">
    <citation type="submission" date="2025-08" db="UniProtKB">
        <authorList>
            <consortium name="RefSeq"/>
        </authorList>
    </citation>
    <scope>IDENTIFICATION</scope>
</reference>
<dbReference type="GO" id="GO:0005737">
    <property type="term" value="C:cytoplasm"/>
    <property type="evidence" value="ECO:0007669"/>
    <property type="project" value="TreeGrafter"/>
</dbReference>
<evidence type="ECO:0000313" key="3">
    <source>
        <dbReference type="RefSeq" id="XP_039123855.1"/>
    </source>
</evidence>
<name>A0AB40B977_DIOCR</name>
<dbReference type="PANTHER" id="PTHR11538:SF26">
    <property type="entry name" value="FERREDOXIN-FOLD ANTICODON-BINDING DOMAIN-CONTAINING PROTEIN 1"/>
    <property type="match status" value="1"/>
</dbReference>
<keyword evidence="2" id="KW-1185">Reference proteome</keyword>
<dbReference type="GO" id="GO:0070475">
    <property type="term" value="P:rRNA base methylation"/>
    <property type="evidence" value="ECO:0007669"/>
    <property type="project" value="InterPro"/>
</dbReference>
<accession>A0AB40B977</accession>
<dbReference type="Pfam" id="PF10354">
    <property type="entry name" value="BMT5-like"/>
    <property type="match status" value="1"/>
</dbReference>
<dbReference type="FunFam" id="3.40.50.150:FF:000440">
    <property type="entry name" value="Os09g0479300 protein"/>
    <property type="match status" value="1"/>
</dbReference>
<dbReference type="RefSeq" id="XP_039123855.1">
    <property type="nucleotide sequence ID" value="XM_039267921.1"/>
</dbReference>
<evidence type="ECO:0000259" key="1">
    <source>
        <dbReference type="Pfam" id="PF10354"/>
    </source>
</evidence>
<dbReference type="Proteomes" id="UP001515500">
    <property type="component" value="Chromosome 5"/>
</dbReference>
<dbReference type="GO" id="GO:0070042">
    <property type="term" value="F:rRNA (uridine-N3-)-methyltransferase activity"/>
    <property type="evidence" value="ECO:0007669"/>
    <property type="project" value="InterPro"/>
</dbReference>
<evidence type="ECO:0000313" key="2">
    <source>
        <dbReference type="Proteomes" id="UP001515500"/>
    </source>
</evidence>
<sequence length="508" mass="56961">MVIWLEEREEEEEKWLKYYSSMHQILLVGEGDFSFSLSLAIAFGSGVNIVATSLDSEDHVVAMYAKGGSNLKTLKMMGATLLHGIDATKMGFHTDLKMRRFDRIVYNFPHAGFKGKEDDPRLICLHMNLVQGFFNNAKRLLRQYGEVHVTHKTDFPYCKWNIKELASRHSLIPIGSPKFNIEDYPGYNNKRGDGSRCDKQFTLGECCTFMFVIGNVHKRKPLAAISDMCSSFSEGSLPDRNVHPLALCCPQNAYLSSLESFPRTLQSFSESIDPYLRYNLGGYVAEPRNQFKGVQETYRNCRSDWLQRLQTGLIQEPEGLAPYIPQAPRPRPLGAGRFYFSREVQEPLKDFHFLATSSVDNACETNSGSRSFTAFEGFPGTLSAENACETNWGSRNFTAFKGFPATLSAENAYETNSGNRSFTAFDGFPATLFAQNACETNSGNRSFTAFERFPATLFAQNACETNSGNRSFTTFERFPATLFAQNACETNSGSSFSALWGDSGKRRV</sequence>
<dbReference type="InterPro" id="IPR019446">
    <property type="entry name" value="BMT5-like"/>
</dbReference>
<dbReference type="PANTHER" id="PTHR11538">
    <property type="entry name" value="PHENYLALANYL-TRNA SYNTHETASE"/>
    <property type="match status" value="1"/>
</dbReference>